<name>A0ABT5TZ52_9MICO</name>
<dbReference type="Proteomes" id="UP001165561">
    <property type="component" value="Unassembled WGS sequence"/>
</dbReference>
<organism evidence="2 3">
    <name type="scientific">Georgenia halotolerans</name>
    <dbReference type="NCBI Taxonomy" id="3028317"/>
    <lineage>
        <taxon>Bacteria</taxon>
        <taxon>Bacillati</taxon>
        <taxon>Actinomycetota</taxon>
        <taxon>Actinomycetes</taxon>
        <taxon>Micrococcales</taxon>
        <taxon>Bogoriellaceae</taxon>
        <taxon>Georgenia</taxon>
    </lineage>
</organism>
<accession>A0ABT5TZ52</accession>
<evidence type="ECO:0000313" key="2">
    <source>
        <dbReference type="EMBL" id="MDD9207350.1"/>
    </source>
</evidence>
<keyword evidence="3" id="KW-1185">Reference proteome</keyword>
<dbReference type="EMBL" id="JARACI010001089">
    <property type="protein sequence ID" value="MDD9207350.1"/>
    <property type="molecule type" value="Genomic_DNA"/>
</dbReference>
<protein>
    <submittedName>
        <fullName evidence="2">Uncharacterized protein</fullName>
    </submittedName>
</protein>
<reference evidence="2" key="1">
    <citation type="submission" date="2023-02" db="EMBL/GenBank/DDBJ databases">
        <title>Georgenia sp.10Sc9-8, isolated from a soil sample collected from the Taklamakan desert.</title>
        <authorList>
            <person name="Liu S."/>
        </authorList>
    </citation>
    <scope>NUCLEOTIDE SEQUENCE</scope>
    <source>
        <strain evidence="2">10Sc9-8</strain>
    </source>
</reference>
<feature type="compositionally biased region" description="Basic residues" evidence="1">
    <location>
        <begin position="81"/>
        <end position="90"/>
    </location>
</feature>
<comment type="caution">
    <text evidence="2">The sequence shown here is derived from an EMBL/GenBank/DDBJ whole genome shotgun (WGS) entry which is preliminary data.</text>
</comment>
<evidence type="ECO:0000256" key="1">
    <source>
        <dbReference type="SAM" id="MobiDB-lite"/>
    </source>
</evidence>
<feature type="region of interest" description="Disordered" evidence="1">
    <location>
        <begin position="1"/>
        <end position="46"/>
    </location>
</feature>
<feature type="region of interest" description="Disordered" evidence="1">
    <location>
        <begin position="71"/>
        <end position="98"/>
    </location>
</feature>
<feature type="compositionally biased region" description="Basic and acidic residues" evidence="1">
    <location>
        <begin position="26"/>
        <end position="41"/>
    </location>
</feature>
<sequence>MELPAHLDHHLRRRAGDGADGQGGEQEAHRPADEKPHKDVGLIDPDADEVRAGDALVIALALWRIRADGAGLEAGSLPMRRPGRAGRTPRCRPTGSVR</sequence>
<proteinExistence type="predicted"/>
<evidence type="ECO:0000313" key="3">
    <source>
        <dbReference type="Proteomes" id="UP001165561"/>
    </source>
</evidence>
<gene>
    <name evidence="2" type="ORF">PU560_12865</name>
</gene>